<dbReference type="PANTHER" id="PTHR35807:SF1">
    <property type="entry name" value="TRANSCRIPTIONAL REGULATOR REDD"/>
    <property type="match status" value="1"/>
</dbReference>
<dbReference type="InterPro" id="IPR016032">
    <property type="entry name" value="Sig_transdc_resp-reg_C-effctor"/>
</dbReference>
<dbReference type="SUPFAM" id="SSF52540">
    <property type="entry name" value="P-loop containing nucleoside triphosphate hydrolases"/>
    <property type="match status" value="1"/>
</dbReference>
<accession>A0A9W6SNE2</accession>
<sequence>MPTGRANDPDASIAFRLLGSLEAVADGRVLGLGGPRQHKLLAVLLLNLGATTSLERIIDTLWESPPRSAKQQVHNAIGSLRRALAPLPDVEIVTSNVGYLVQAPDEALDLHVFRERAETARLLEARHDLDEAARVLRSALDLWRGPALEGLDGPYLRGPAEQLGEERLVAEERLMSLRLRLGESAQLVGELIGLTGEHPLRESLRASLMLALSRSGRQAEALAVYEDLRGHLAEELGIDPSPQLRELHTRVLRGEEGAQAAEDLPAASVDVPWRVGSFLPRDVREFTGRSAEVGRLLDGVGASGSSALVISAIDGMGGLGKTTLAVHLAHLLADEFPDGHYFQDLQGFSLGRAPITAEQALEDLLRETGVPAELVPSDPAARERLWRSRLAGRRALIVLDNASDEAQIRPLIPGAPKTLVLITSRRRLTALEGTFPLSLDVLPVADAAELFVRVAGEARTADDPDTVRQVVELCGRLPLAIRIAAARFRDRESWTMGDLLSRLRTRRQRVRFLNTGDRDVMAVLKLSYDYLPEDAKRMFRLLSLCPGSTFAAPSAAALCGSSVDEAEACLDVLFEHSLLLEREPGRYMFHDLVRDCAVALLEERDSVEERRAAMHRLLDQLLHLAYSLCQPKAIEPFVFTPDITHTFEDIDPLPPLPERYGPLVADHETLVAASRYAAENGWLTHAWQIPCAMMPYLRSFNYGTDAEGLFTRALEAAREAGDRHGEIASTTALAKIARDRGMSPAVAESLLREAIAITDAEKRPEWGVKLSIDLGMLMYNLGRAEEAYELFSNCFPRAVELGLTGDLPLLANNCGAVCRDLGRFDEAIAYFEKARSLARTPTPPKFEAVLLFNIGFAHQLMGQPMEALLELERALVQSTELRADALTSTVHAALSEVHRSLGDIDLAFAHGRDALDLARRLRQSEIECMALNALGEAHIATGAVRTAETVFTEALTLARSRGLTPQMARATEGLAHVDLIGGDPPAARRRWSRVITDYPGEWTSVNGARRHLDAPEGEAGECPRCAGRSSSVA</sequence>
<dbReference type="SUPFAM" id="SSF48452">
    <property type="entry name" value="TPR-like"/>
    <property type="match status" value="3"/>
</dbReference>
<feature type="domain" description="Bacterial transcriptional activator" evidence="7">
    <location>
        <begin position="108"/>
        <end position="252"/>
    </location>
</feature>
<dbReference type="PANTHER" id="PTHR35807">
    <property type="entry name" value="TRANSCRIPTIONAL REGULATOR REDD-RELATED"/>
    <property type="match status" value="1"/>
</dbReference>
<keyword evidence="9" id="KW-1185">Reference proteome</keyword>
<evidence type="ECO:0000256" key="2">
    <source>
        <dbReference type="ARBA" id="ARBA00023015"/>
    </source>
</evidence>
<dbReference type="CDD" id="cd15831">
    <property type="entry name" value="BTAD"/>
    <property type="match status" value="1"/>
</dbReference>
<evidence type="ECO:0000256" key="4">
    <source>
        <dbReference type="ARBA" id="ARBA00023163"/>
    </source>
</evidence>
<dbReference type="Proteomes" id="UP001165079">
    <property type="component" value="Unassembled WGS sequence"/>
</dbReference>
<keyword evidence="4" id="KW-0804">Transcription</keyword>
<dbReference type="Gene3D" id="1.10.8.430">
    <property type="entry name" value="Helical domain of apoptotic protease-activating factors"/>
    <property type="match status" value="1"/>
</dbReference>
<evidence type="ECO:0000313" key="9">
    <source>
        <dbReference type="Proteomes" id="UP001165079"/>
    </source>
</evidence>
<dbReference type="InterPro" id="IPR001867">
    <property type="entry name" value="OmpR/PhoB-type_DNA-bd"/>
</dbReference>
<evidence type="ECO:0000256" key="3">
    <source>
        <dbReference type="ARBA" id="ARBA00023125"/>
    </source>
</evidence>
<gene>
    <name evidence="8" type="ORF">Afil01_42200</name>
</gene>
<dbReference type="Pfam" id="PF13424">
    <property type="entry name" value="TPR_12"/>
    <property type="match status" value="2"/>
</dbReference>
<dbReference type="InterPro" id="IPR051677">
    <property type="entry name" value="AfsR-DnrI-RedD_regulator"/>
</dbReference>
<dbReference type="SMART" id="SM01043">
    <property type="entry name" value="BTAD"/>
    <property type="match status" value="1"/>
</dbReference>
<dbReference type="Gene3D" id="1.10.10.10">
    <property type="entry name" value="Winged helix-like DNA-binding domain superfamily/Winged helix DNA-binding domain"/>
    <property type="match status" value="2"/>
</dbReference>
<dbReference type="InterPro" id="IPR005158">
    <property type="entry name" value="BTAD"/>
</dbReference>
<dbReference type="AlphaFoldDB" id="A0A9W6SNE2"/>
<feature type="region of interest" description="Disordered" evidence="5">
    <location>
        <begin position="1009"/>
        <end position="1033"/>
    </location>
</feature>
<dbReference type="PRINTS" id="PR00364">
    <property type="entry name" value="DISEASERSIST"/>
</dbReference>
<dbReference type="RefSeq" id="WP_285664568.1">
    <property type="nucleotide sequence ID" value="NZ_BSTX01000003.1"/>
</dbReference>
<dbReference type="SMART" id="SM00028">
    <property type="entry name" value="TPR"/>
    <property type="match status" value="5"/>
</dbReference>
<proteinExistence type="inferred from homology"/>
<dbReference type="SUPFAM" id="SSF46894">
    <property type="entry name" value="C-terminal effector domain of the bipartite response regulators"/>
    <property type="match status" value="1"/>
</dbReference>
<evidence type="ECO:0000259" key="7">
    <source>
        <dbReference type="SMART" id="SM01043"/>
    </source>
</evidence>
<dbReference type="Pfam" id="PF00486">
    <property type="entry name" value="Trans_reg_C"/>
    <property type="match status" value="1"/>
</dbReference>
<dbReference type="GO" id="GO:0000160">
    <property type="term" value="P:phosphorelay signal transduction system"/>
    <property type="evidence" value="ECO:0007669"/>
    <property type="project" value="InterPro"/>
</dbReference>
<dbReference type="InterPro" id="IPR042197">
    <property type="entry name" value="Apaf_helical"/>
</dbReference>
<comment type="similarity">
    <text evidence="1">Belongs to the AfsR/DnrI/RedD regulatory family.</text>
</comment>
<keyword evidence="2" id="KW-0805">Transcription regulation</keyword>
<dbReference type="GO" id="GO:0006355">
    <property type="term" value="P:regulation of DNA-templated transcription"/>
    <property type="evidence" value="ECO:0007669"/>
    <property type="project" value="InterPro"/>
</dbReference>
<evidence type="ECO:0000256" key="5">
    <source>
        <dbReference type="SAM" id="MobiDB-lite"/>
    </source>
</evidence>
<dbReference type="EMBL" id="BSTX01000003">
    <property type="protein sequence ID" value="GLZ79413.1"/>
    <property type="molecule type" value="Genomic_DNA"/>
</dbReference>
<dbReference type="InterPro" id="IPR019734">
    <property type="entry name" value="TPR_rpt"/>
</dbReference>
<reference evidence="8" key="1">
    <citation type="submission" date="2023-03" db="EMBL/GenBank/DDBJ databases">
        <title>Actinorhabdospora filicis NBRC 111898.</title>
        <authorList>
            <person name="Ichikawa N."/>
            <person name="Sato H."/>
            <person name="Tonouchi N."/>
        </authorList>
    </citation>
    <scope>NUCLEOTIDE SEQUENCE</scope>
    <source>
        <strain evidence="8">NBRC 111898</strain>
    </source>
</reference>
<name>A0A9W6SNE2_9ACTN</name>
<organism evidence="8 9">
    <name type="scientific">Actinorhabdospora filicis</name>
    <dbReference type="NCBI Taxonomy" id="1785913"/>
    <lineage>
        <taxon>Bacteria</taxon>
        <taxon>Bacillati</taxon>
        <taxon>Actinomycetota</taxon>
        <taxon>Actinomycetes</taxon>
        <taxon>Micromonosporales</taxon>
        <taxon>Micromonosporaceae</taxon>
        <taxon>Actinorhabdospora</taxon>
    </lineage>
</organism>
<dbReference type="Pfam" id="PF03704">
    <property type="entry name" value="BTAD"/>
    <property type="match status" value="1"/>
</dbReference>
<dbReference type="GO" id="GO:0043531">
    <property type="term" value="F:ADP binding"/>
    <property type="evidence" value="ECO:0007669"/>
    <property type="project" value="InterPro"/>
</dbReference>
<dbReference type="InterPro" id="IPR027417">
    <property type="entry name" value="P-loop_NTPase"/>
</dbReference>
<protein>
    <submittedName>
        <fullName evidence="8">SARP family transcriptional regulator</fullName>
    </submittedName>
</protein>
<dbReference type="InterPro" id="IPR036388">
    <property type="entry name" value="WH-like_DNA-bd_sf"/>
</dbReference>
<evidence type="ECO:0000256" key="1">
    <source>
        <dbReference type="ARBA" id="ARBA00005820"/>
    </source>
</evidence>
<dbReference type="SMART" id="SM00862">
    <property type="entry name" value="Trans_reg_C"/>
    <property type="match status" value="1"/>
</dbReference>
<evidence type="ECO:0000313" key="8">
    <source>
        <dbReference type="EMBL" id="GLZ79413.1"/>
    </source>
</evidence>
<evidence type="ECO:0000259" key="6">
    <source>
        <dbReference type="SMART" id="SM00862"/>
    </source>
</evidence>
<dbReference type="GO" id="GO:0003677">
    <property type="term" value="F:DNA binding"/>
    <property type="evidence" value="ECO:0007669"/>
    <property type="project" value="UniProtKB-KW"/>
</dbReference>
<comment type="caution">
    <text evidence="8">The sequence shown here is derived from an EMBL/GenBank/DDBJ whole genome shotgun (WGS) entry which is preliminary data.</text>
</comment>
<dbReference type="Gene3D" id="3.40.50.300">
    <property type="entry name" value="P-loop containing nucleotide triphosphate hydrolases"/>
    <property type="match status" value="1"/>
</dbReference>
<feature type="domain" description="OmpR/PhoB-type" evidence="6">
    <location>
        <begin position="27"/>
        <end position="101"/>
    </location>
</feature>
<dbReference type="InterPro" id="IPR011990">
    <property type="entry name" value="TPR-like_helical_dom_sf"/>
</dbReference>
<dbReference type="Gene3D" id="1.25.40.10">
    <property type="entry name" value="Tetratricopeptide repeat domain"/>
    <property type="match status" value="3"/>
</dbReference>
<keyword evidence="3" id="KW-0238">DNA-binding</keyword>